<feature type="compositionally biased region" description="Polar residues" evidence="1">
    <location>
        <begin position="703"/>
        <end position="713"/>
    </location>
</feature>
<evidence type="ECO:0000313" key="2">
    <source>
        <dbReference type="EMBL" id="EEY18503.1"/>
    </source>
</evidence>
<feature type="region of interest" description="Disordered" evidence="1">
    <location>
        <begin position="1084"/>
        <end position="1103"/>
    </location>
</feature>
<feature type="region of interest" description="Disordered" evidence="1">
    <location>
        <begin position="687"/>
        <end position="718"/>
    </location>
</feature>
<feature type="region of interest" description="Disordered" evidence="1">
    <location>
        <begin position="195"/>
        <end position="215"/>
    </location>
</feature>
<feature type="compositionally biased region" description="Polar residues" evidence="1">
    <location>
        <begin position="1086"/>
        <end position="1103"/>
    </location>
</feature>
<proteinExistence type="predicted"/>
<dbReference type="OrthoDB" id="5144858at2759"/>
<dbReference type="AlphaFoldDB" id="C9SHT0"/>
<accession>C9SHT0</accession>
<evidence type="ECO:0000256" key="1">
    <source>
        <dbReference type="SAM" id="MobiDB-lite"/>
    </source>
</evidence>
<keyword evidence="3" id="KW-1185">Reference proteome</keyword>
<dbReference type="PANTHER" id="PTHR24216">
    <property type="entry name" value="PAXILLIN-RELATED"/>
    <property type="match status" value="1"/>
</dbReference>
<organism evidence="3">
    <name type="scientific">Verticillium alfalfae (strain VaMs.102 / ATCC MYA-4576 / FGSC 10136)</name>
    <name type="common">Verticillium wilt of alfalfa</name>
    <name type="synonym">Verticillium albo-atrum</name>
    <dbReference type="NCBI Taxonomy" id="526221"/>
    <lineage>
        <taxon>Eukaryota</taxon>
        <taxon>Fungi</taxon>
        <taxon>Dikarya</taxon>
        <taxon>Ascomycota</taxon>
        <taxon>Pezizomycotina</taxon>
        <taxon>Sordariomycetes</taxon>
        <taxon>Hypocreomycetidae</taxon>
        <taxon>Glomerellales</taxon>
        <taxon>Plectosphaerellaceae</taxon>
        <taxon>Verticillium</taxon>
    </lineage>
</organism>
<dbReference type="KEGG" id="val:VDBG_04612"/>
<feature type="region of interest" description="Disordered" evidence="1">
    <location>
        <begin position="516"/>
        <end position="580"/>
    </location>
</feature>
<feature type="compositionally biased region" description="Pro residues" evidence="1">
    <location>
        <begin position="54"/>
        <end position="66"/>
    </location>
</feature>
<dbReference type="eggNOG" id="ENOG502QQV3">
    <property type="taxonomic scope" value="Eukaryota"/>
</dbReference>
<dbReference type="RefSeq" id="XP_003005006.1">
    <property type="nucleotide sequence ID" value="XM_003004960.1"/>
</dbReference>
<gene>
    <name evidence="2" type="ORF">VDBG_04612</name>
</gene>
<name>C9SHT0_VERA1</name>
<evidence type="ECO:0000313" key="3">
    <source>
        <dbReference type="Proteomes" id="UP000008698"/>
    </source>
</evidence>
<dbReference type="HOGENOM" id="CLU_266799_0_0_1"/>
<feature type="region of interest" description="Disordered" evidence="1">
    <location>
        <begin position="604"/>
        <end position="635"/>
    </location>
</feature>
<dbReference type="OMA" id="HGEDMAW"/>
<dbReference type="PANTHER" id="PTHR24216:SF65">
    <property type="entry name" value="PAXILLIN-LIKE PROTEIN 1"/>
    <property type="match status" value="1"/>
</dbReference>
<feature type="compositionally biased region" description="Low complexity" evidence="1">
    <location>
        <begin position="30"/>
        <end position="40"/>
    </location>
</feature>
<dbReference type="EMBL" id="DS985218">
    <property type="protein sequence ID" value="EEY18503.1"/>
    <property type="molecule type" value="Genomic_DNA"/>
</dbReference>
<feature type="compositionally biased region" description="Basic and acidic residues" evidence="1">
    <location>
        <begin position="196"/>
        <end position="205"/>
    </location>
</feature>
<dbReference type="Proteomes" id="UP000008698">
    <property type="component" value="Unassembled WGS sequence"/>
</dbReference>
<dbReference type="GeneID" id="9530223"/>
<reference evidence="3" key="1">
    <citation type="journal article" date="2011" name="PLoS Pathog.">
        <title>Comparative genomics yields insights into niche adaptation of plant vascular wilt pathogens.</title>
        <authorList>
            <person name="Klosterman S.J."/>
            <person name="Subbarao K.V."/>
            <person name="Kang S."/>
            <person name="Veronese P."/>
            <person name="Gold S.E."/>
            <person name="Thomma B.P.H.J."/>
            <person name="Chen Z."/>
            <person name="Henrissat B."/>
            <person name="Lee Y.-H."/>
            <person name="Park J."/>
            <person name="Garcia-Pedrajas M.D."/>
            <person name="Barbara D.J."/>
            <person name="Anchieta A."/>
            <person name="de Jonge R."/>
            <person name="Santhanam P."/>
            <person name="Maruthachalam K."/>
            <person name="Atallah Z."/>
            <person name="Amyotte S.G."/>
            <person name="Paz Z."/>
            <person name="Inderbitzin P."/>
            <person name="Hayes R.J."/>
            <person name="Heiman D.I."/>
            <person name="Young S."/>
            <person name="Zeng Q."/>
            <person name="Engels R."/>
            <person name="Galagan J."/>
            <person name="Cuomo C.A."/>
            <person name="Dobinson K.F."/>
            <person name="Ma L.-J."/>
        </authorList>
    </citation>
    <scope>NUCLEOTIDE SEQUENCE [LARGE SCALE GENOMIC DNA]</scope>
    <source>
        <strain evidence="3">VaMs.102 / ATCC MYA-4576 / FGSC 10136</strain>
    </source>
</reference>
<sequence length="1240" mass="134875">MAMDPRAVVPPCSASTPNLDGRRRFPLIGRRPSSVSSSASPTPPATPTRASPARAPPQSPAQPSTPPAAGLTIRALIKFGPPLLANYDNVYEACRDFVPSDNICQGLLRRLEHGCHDLITRRDSSALDSKSGRKPLRFEAQFTITRAGVHWTTVTYRSYQKLPLDRQAAVDVALATDRIIGTFLRRHDRGFTWQAPDRHSIDSRTTRPQSRHSPSLFSLTSQDRLVVSKQNIPFLPGYEIVLNFRSRCRSRQPVTWDRRFTIKSTQTTPLTPRLVEGLTWKLSKCIHDALDARKREFDDSRAACDFLEEVEDSFEDEAVFIDFKLHNCTGMNNSDAGRSVTSSFPLFQDSDAHDAREFAEQLDKSLVDLRDETDKALNSLDDLKILIREISGRDQTLKNPFAVVLDSSVCYAPRTIDAALDRVQSGIAHVLYGKDVTLVMAATKRGHMVLEKTIVGRPASLNSLSSLHSLAEEPQTEQEILLSSLKECIQRDIAMVILDTRSLSDMQARPQNLRLIERSAPPSTTRPPAVFAQVSSGPSVPPSKAGIETNETHPETTVSTAPAALPHQPETPIKSTVRNDDLGIETPLISRESSTDLSAITVDNEVGHSTPPSTPSLSDCAVDSPRHSYPTTPPALQAFEGATDEIRVRRDSDTSDQECEDGIASPEIPKETAPVMVKEPRRFGLLGRRPESTTSASDVVANSEETLTSNTSDAHVEQPNLTPAVDDPTMPAIQKAPHESPFEGWLGYSCEPILEEPLNEQLDTLVGHVKLEEFPAAQPSASITQAITAMSPEAAVNAAPADEDASAVPLLQDAVVNLAPLVDVPVATDLASVSKPEMEGWLGYCCDPLDEGQLHTDVTQAPTTISHPLGTLESVAIEDQELPLSIPPAESTEGTIPVDDCKELDLLNTHCTVDGAEAAQGVAVNEPKASFDHMKNEMPLQHSIVLDTMAPNAAVGSIERAKLNGPPGFTPVEAIEDALAPAKALTLTTESPESRQRSDEDVNDTPKTPTDTQAYETADPQTPTMTDDSNASDSIANQDHSPSPFPELESPKLTGSASSTSLTLWSHNRSSFFSDDFDFPPKGIESPSQYARPSFSRPQTSYGSALSHIAPALRRPQLQPHKRQFSSPTAGYLGLLHGHGSPLRMTSYVCSQLVDGTQDEGPALSSDSCAPCPRYMLLTCNGQTGKTYPSRAGEQVDQGFSPSVSWVNGSRCSRVMRRQSPRMYVDVLDKARFSTRPSPC</sequence>
<protein>
    <submittedName>
        <fullName evidence="2">Uncharacterized protein</fullName>
    </submittedName>
</protein>
<feature type="compositionally biased region" description="Polar residues" evidence="1">
    <location>
        <begin position="206"/>
        <end position="215"/>
    </location>
</feature>
<feature type="compositionally biased region" description="Polar residues" evidence="1">
    <location>
        <begin position="1005"/>
        <end position="1041"/>
    </location>
</feature>
<feature type="region of interest" description="Disordered" evidence="1">
    <location>
        <begin position="986"/>
        <end position="1059"/>
    </location>
</feature>
<feature type="region of interest" description="Disordered" evidence="1">
    <location>
        <begin position="1"/>
        <end position="68"/>
    </location>
</feature>